<name>A0ACC2LZ94_PERAE</name>
<evidence type="ECO:0000313" key="1">
    <source>
        <dbReference type="EMBL" id="KAJ8638659.1"/>
    </source>
</evidence>
<reference evidence="1 2" key="1">
    <citation type="journal article" date="2022" name="Hortic Res">
        <title>A haplotype resolved chromosomal level avocado genome allows analysis of novel avocado genes.</title>
        <authorList>
            <person name="Nath O."/>
            <person name="Fletcher S.J."/>
            <person name="Hayward A."/>
            <person name="Shaw L.M."/>
            <person name="Masouleh A.K."/>
            <person name="Furtado A."/>
            <person name="Henry R.J."/>
            <person name="Mitter N."/>
        </authorList>
    </citation>
    <scope>NUCLEOTIDE SEQUENCE [LARGE SCALE GENOMIC DNA]</scope>
    <source>
        <strain evidence="2">cv. Hass</strain>
    </source>
</reference>
<keyword evidence="2" id="KW-1185">Reference proteome</keyword>
<accession>A0ACC2LZ94</accession>
<protein>
    <submittedName>
        <fullName evidence="1">Uncharacterized protein</fullName>
    </submittedName>
</protein>
<evidence type="ECO:0000313" key="2">
    <source>
        <dbReference type="Proteomes" id="UP001234297"/>
    </source>
</evidence>
<proteinExistence type="predicted"/>
<organism evidence="1 2">
    <name type="scientific">Persea americana</name>
    <name type="common">Avocado</name>
    <dbReference type="NCBI Taxonomy" id="3435"/>
    <lineage>
        <taxon>Eukaryota</taxon>
        <taxon>Viridiplantae</taxon>
        <taxon>Streptophyta</taxon>
        <taxon>Embryophyta</taxon>
        <taxon>Tracheophyta</taxon>
        <taxon>Spermatophyta</taxon>
        <taxon>Magnoliopsida</taxon>
        <taxon>Magnoliidae</taxon>
        <taxon>Laurales</taxon>
        <taxon>Lauraceae</taxon>
        <taxon>Persea</taxon>
    </lineage>
</organism>
<dbReference type="EMBL" id="CM056811">
    <property type="protein sequence ID" value="KAJ8638659.1"/>
    <property type="molecule type" value="Genomic_DNA"/>
</dbReference>
<sequence length="539" mass="60129">MVSMRNSISFLLIFLGSFACLTCGKDVLSCLSSGGVQNLTTISSPTYAHFLDLSLYNLIYSGPHVLKPFAIILPEDRQQLVVSVQCCRKWSWVIRLRSGGHSFESMSSVADDPFVIIDLINLNRVTVDLDSETAWVEGGATLGELYYAIGTSSKAHAASAGIAPTVGIGGHFSGGGNGFLARKYGLAADNVVDAILIDADGRVHDRESMGEDVFWAIRGGGGGGWGAVYAWKIRLLPVPETVSVFYIFRHGSISSSVQLVNKWQMVAPVLEDDFYLAVLAHAGTNANEISLLFMGLYLGPKASAFDSITRAFPQLGVLENDFKEMSWVESTLYLWTSKKEPTLDYLKNRSYPKVFCKSKFDFVMDPVPESRLEGALEMLAKQPKGMMTVIPYGGMLARIGSEEIAFPHREGNLYGIFYFSAWEEEEDRRRDAYLGWIRGVYEYMTPFVSKNPRRVYVNVVDLDLGVMDWKNRSMYGEYAVEVARPWEEKYFHGNYDRLVRAKTLIDPDNVFRHPQSIPPLSLVPSDRHVKGGWSVSKEI</sequence>
<comment type="caution">
    <text evidence="1">The sequence shown here is derived from an EMBL/GenBank/DDBJ whole genome shotgun (WGS) entry which is preliminary data.</text>
</comment>
<dbReference type="Proteomes" id="UP001234297">
    <property type="component" value="Chromosome 3"/>
</dbReference>
<gene>
    <name evidence="1" type="ORF">MRB53_012926</name>
</gene>